<dbReference type="GO" id="GO:0005886">
    <property type="term" value="C:plasma membrane"/>
    <property type="evidence" value="ECO:0007669"/>
    <property type="project" value="TreeGrafter"/>
</dbReference>
<reference evidence="17" key="3">
    <citation type="submission" date="2015-04" db="UniProtKB">
        <authorList>
            <consortium name="EnsemblPlants"/>
        </authorList>
    </citation>
    <scope>IDENTIFICATION</scope>
</reference>
<keyword evidence="14" id="KW-0175">Coiled coil</keyword>
<evidence type="ECO:0000256" key="9">
    <source>
        <dbReference type="ARBA" id="ARBA00022989"/>
    </source>
</evidence>
<dbReference type="InterPro" id="IPR001245">
    <property type="entry name" value="Ser-Thr/Tyr_kinase_cat_dom"/>
</dbReference>
<keyword evidence="18" id="KW-1185">Reference proteome</keyword>
<dbReference type="GO" id="GO:0005524">
    <property type="term" value="F:ATP binding"/>
    <property type="evidence" value="ECO:0007669"/>
    <property type="project" value="UniProtKB-UniRule"/>
</dbReference>
<keyword evidence="12" id="KW-0325">Glycoprotein</keyword>
<dbReference type="EnsemblPlants" id="LPERR10G00340.1">
    <property type="protein sequence ID" value="LPERR10G00340.1"/>
    <property type="gene ID" value="LPERR10G00340"/>
</dbReference>
<dbReference type="GO" id="GO:0004674">
    <property type="term" value="F:protein serine/threonine kinase activity"/>
    <property type="evidence" value="ECO:0007669"/>
    <property type="project" value="UniProtKB-KW"/>
</dbReference>
<keyword evidence="5" id="KW-0732">Signal</keyword>
<dbReference type="PROSITE" id="PS50011">
    <property type="entry name" value="PROTEIN_KINASE_DOM"/>
    <property type="match status" value="1"/>
</dbReference>
<evidence type="ECO:0000256" key="15">
    <source>
        <dbReference type="SAM" id="Phobius"/>
    </source>
</evidence>
<comment type="subcellular location">
    <subcellularLocation>
        <location evidence="1">Membrane</location>
        <topology evidence="1">Single-pass type I membrane protein</topology>
    </subcellularLocation>
</comment>
<keyword evidence="4 15" id="KW-0812">Transmembrane</keyword>
<dbReference type="PROSITE" id="PS00108">
    <property type="entry name" value="PROTEIN_KINASE_ST"/>
    <property type="match status" value="1"/>
</dbReference>
<dbReference type="SMART" id="SM00220">
    <property type="entry name" value="S_TKc"/>
    <property type="match status" value="1"/>
</dbReference>
<sequence>MTSSTSSFCEVTIAATVFQFLVTMTLAKGLIALPGCPESCGGIQVPYPFGIGDKCSYNGFNLTCDDAHQMPKLFMAKENGVVEVLNISLLDGTNSMLNNLSNSLPFTVESVPVVLEWWLDLIRDEALLPLSIGPNTTDFRCLSLNSSTYYNDLNYDRRRCNCSQGYEGNPYIRDGCQDIDECKQPDIYPCHGTCINMPGTYRCFAKISVKSLPGLITIIAVSAGFGLLSSLLCVAKITSKIKRRRTNKLRRKYFKKNHGLLLQQLISSNRDIAERMKIFSLEELDQATNSFDQNRILGGGGHGTVYKGILSDQHVVAIKKSKIVVQREINDFINEVVILSQTNHRNVVKLYGCCLETEVPLLVYEFISNGTLSLHLHGQNENPLIWKDRLRIALETARAIAYLHSAASISVLHRDIKSANILLTDTMTAKVSDFGASRDNRLSDIMDPQIVDEVGAKNAEVVGKLAEACLRLKGEERPTMRQVETTLEDVQRSQVQLKHQIARASNNTLKDQTYKGNKCYEGTRQYSLENEFIQSSEFPR</sequence>
<dbReference type="InterPro" id="IPR025287">
    <property type="entry name" value="WAK_GUB"/>
</dbReference>
<protein>
    <recommendedName>
        <fullName evidence="16">Protein kinase domain-containing protein</fullName>
    </recommendedName>
</protein>
<dbReference type="SUPFAM" id="SSF56112">
    <property type="entry name" value="Protein kinase-like (PK-like)"/>
    <property type="match status" value="1"/>
</dbReference>
<name>A0A0D9XH91_9ORYZ</name>
<keyword evidence="10 15" id="KW-0472">Membrane</keyword>
<feature type="domain" description="Protein kinase" evidence="16">
    <location>
        <begin position="291"/>
        <end position="540"/>
    </location>
</feature>
<dbReference type="InterPro" id="IPR011009">
    <property type="entry name" value="Kinase-like_dom_sf"/>
</dbReference>
<dbReference type="Proteomes" id="UP000032180">
    <property type="component" value="Chromosome 10"/>
</dbReference>
<feature type="transmembrane region" description="Helical" evidence="15">
    <location>
        <begin position="212"/>
        <end position="235"/>
    </location>
</feature>
<dbReference type="GO" id="GO:0005509">
    <property type="term" value="F:calcium ion binding"/>
    <property type="evidence" value="ECO:0007669"/>
    <property type="project" value="InterPro"/>
</dbReference>
<dbReference type="AlphaFoldDB" id="A0A0D9XH91"/>
<evidence type="ECO:0000256" key="12">
    <source>
        <dbReference type="ARBA" id="ARBA00023180"/>
    </source>
</evidence>
<dbReference type="CDD" id="cd00054">
    <property type="entry name" value="EGF_CA"/>
    <property type="match status" value="1"/>
</dbReference>
<evidence type="ECO:0000313" key="17">
    <source>
        <dbReference type="EnsemblPlants" id="LPERR10G00340.1"/>
    </source>
</evidence>
<dbReference type="InterPro" id="IPR018097">
    <property type="entry name" value="EGF_Ca-bd_CS"/>
</dbReference>
<dbReference type="Gramene" id="LPERR10G00340.1">
    <property type="protein sequence ID" value="LPERR10G00340.1"/>
    <property type="gene ID" value="LPERR10G00340"/>
</dbReference>
<accession>A0A0D9XH91</accession>
<feature type="coiled-coil region" evidence="14">
    <location>
        <begin position="480"/>
        <end position="507"/>
    </location>
</feature>
<keyword evidence="11" id="KW-1015">Disulfide bond</keyword>
<evidence type="ECO:0000256" key="3">
    <source>
        <dbReference type="ARBA" id="ARBA00022679"/>
    </source>
</evidence>
<dbReference type="PROSITE" id="PS00107">
    <property type="entry name" value="PROTEIN_KINASE_ATP"/>
    <property type="match status" value="1"/>
</dbReference>
<organism evidence="17 18">
    <name type="scientific">Leersia perrieri</name>
    <dbReference type="NCBI Taxonomy" id="77586"/>
    <lineage>
        <taxon>Eukaryota</taxon>
        <taxon>Viridiplantae</taxon>
        <taxon>Streptophyta</taxon>
        <taxon>Embryophyta</taxon>
        <taxon>Tracheophyta</taxon>
        <taxon>Spermatophyta</taxon>
        <taxon>Magnoliopsida</taxon>
        <taxon>Liliopsida</taxon>
        <taxon>Poales</taxon>
        <taxon>Poaceae</taxon>
        <taxon>BOP clade</taxon>
        <taxon>Oryzoideae</taxon>
        <taxon>Oryzeae</taxon>
        <taxon>Oryzinae</taxon>
        <taxon>Leersia</taxon>
    </lineage>
</organism>
<proteinExistence type="predicted"/>
<dbReference type="InterPro" id="IPR008271">
    <property type="entry name" value="Ser/Thr_kinase_AS"/>
</dbReference>
<evidence type="ECO:0000256" key="2">
    <source>
        <dbReference type="ARBA" id="ARBA00022527"/>
    </source>
</evidence>
<dbReference type="GO" id="GO:0007166">
    <property type="term" value="P:cell surface receptor signaling pathway"/>
    <property type="evidence" value="ECO:0007669"/>
    <property type="project" value="InterPro"/>
</dbReference>
<evidence type="ECO:0000256" key="1">
    <source>
        <dbReference type="ARBA" id="ARBA00004479"/>
    </source>
</evidence>
<dbReference type="InterPro" id="IPR045274">
    <property type="entry name" value="WAK-like"/>
</dbReference>
<dbReference type="Pfam" id="PF13947">
    <property type="entry name" value="GUB_WAK_bind"/>
    <property type="match status" value="1"/>
</dbReference>
<dbReference type="Gene3D" id="1.10.510.10">
    <property type="entry name" value="Transferase(Phosphotransferase) domain 1"/>
    <property type="match status" value="2"/>
</dbReference>
<evidence type="ECO:0000256" key="6">
    <source>
        <dbReference type="ARBA" id="ARBA00022741"/>
    </source>
</evidence>
<evidence type="ECO:0000256" key="10">
    <source>
        <dbReference type="ARBA" id="ARBA00023136"/>
    </source>
</evidence>
<keyword evidence="7" id="KW-0418">Kinase</keyword>
<feature type="binding site" evidence="13">
    <location>
        <position position="320"/>
    </location>
    <ligand>
        <name>ATP</name>
        <dbReference type="ChEBI" id="CHEBI:30616"/>
    </ligand>
</feature>
<dbReference type="GO" id="GO:0030247">
    <property type="term" value="F:polysaccharide binding"/>
    <property type="evidence" value="ECO:0007669"/>
    <property type="project" value="InterPro"/>
</dbReference>
<dbReference type="Gene3D" id="2.10.25.10">
    <property type="entry name" value="Laminin"/>
    <property type="match status" value="1"/>
</dbReference>
<dbReference type="Pfam" id="PF07714">
    <property type="entry name" value="PK_Tyr_Ser-Thr"/>
    <property type="match status" value="1"/>
</dbReference>
<evidence type="ECO:0000256" key="5">
    <source>
        <dbReference type="ARBA" id="ARBA00022729"/>
    </source>
</evidence>
<evidence type="ECO:0000256" key="14">
    <source>
        <dbReference type="SAM" id="Coils"/>
    </source>
</evidence>
<keyword evidence="3" id="KW-0808">Transferase</keyword>
<dbReference type="PANTHER" id="PTHR27005">
    <property type="entry name" value="WALL-ASSOCIATED RECEPTOR KINASE-LIKE 21"/>
    <property type="match status" value="1"/>
</dbReference>
<keyword evidence="8 13" id="KW-0067">ATP-binding</keyword>
<dbReference type="STRING" id="77586.A0A0D9XH91"/>
<dbReference type="PROSITE" id="PS01187">
    <property type="entry name" value="EGF_CA"/>
    <property type="match status" value="1"/>
</dbReference>
<keyword evidence="9 15" id="KW-1133">Transmembrane helix</keyword>
<reference evidence="17 18" key="1">
    <citation type="submission" date="2012-08" db="EMBL/GenBank/DDBJ databases">
        <title>Oryza genome evolution.</title>
        <authorList>
            <person name="Wing R.A."/>
        </authorList>
    </citation>
    <scope>NUCLEOTIDE SEQUENCE</scope>
</reference>
<keyword evidence="6 13" id="KW-0547">Nucleotide-binding</keyword>
<keyword evidence="2" id="KW-0723">Serine/threonine-protein kinase</keyword>
<evidence type="ECO:0000259" key="16">
    <source>
        <dbReference type="PROSITE" id="PS50011"/>
    </source>
</evidence>
<evidence type="ECO:0000256" key="4">
    <source>
        <dbReference type="ARBA" id="ARBA00022692"/>
    </source>
</evidence>
<dbReference type="Gene3D" id="3.30.200.20">
    <property type="entry name" value="Phosphorylase Kinase, domain 1"/>
    <property type="match status" value="1"/>
</dbReference>
<dbReference type="InterPro" id="IPR000719">
    <property type="entry name" value="Prot_kinase_dom"/>
</dbReference>
<dbReference type="PANTHER" id="PTHR27005:SF436">
    <property type="entry name" value="WALL-ASSOCIATED RECEPTOR KINASE-LIKE PROTEIN 9"/>
    <property type="match status" value="1"/>
</dbReference>
<evidence type="ECO:0000256" key="13">
    <source>
        <dbReference type="PROSITE-ProRule" id="PRU10141"/>
    </source>
</evidence>
<dbReference type="FunFam" id="3.30.200.20:FF:000043">
    <property type="entry name" value="Wall-associated receptor kinase 2"/>
    <property type="match status" value="1"/>
</dbReference>
<evidence type="ECO:0000256" key="11">
    <source>
        <dbReference type="ARBA" id="ARBA00023157"/>
    </source>
</evidence>
<dbReference type="SUPFAM" id="SSF57196">
    <property type="entry name" value="EGF/Laminin"/>
    <property type="match status" value="1"/>
</dbReference>
<dbReference type="eggNOG" id="ENOG502QQPF">
    <property type="taxonomic scope" value="Eukaryota"/>
</dbReference>
<evidence type="ECO:0000256" key="8">
    <source>
        <dbReference type="ARBA" id="ARBA00022840"/>
    </source>
</evidence>
<dbReference type="InterPro" id="IPR017441">
    <property type="entry name" value="Protein_kinase_ATP_BS"/>
</dbReference>
<reference evidence="18" key="2">
    <citation type="submission" date="2013-12" db="EMBL/GenBank/DDBJ databases">
        <authorList>
            <person name="Yu Y."/>
            <person name="Lee S."/>
            <person name="de Baynast K."/>
            <person name="Wissotski M."/>
            <person name="Liu L."/>
            <person name="Talag J."/>
            <person name="Goicoechea J."/>
            <person name="Angelova A."/>
            <person name="Jetty R."/>
            <person name="Kudrna D."/>
            <person name="Golser W."/>
            <person name="Rivera L."/>
            <person name="Zhang J."/>
            <person name="Wing R."/>
        </authorList>
    </citation>
    <scope>NUCLEOTIDE SEQUENCE</scope>
</reference>
<evidence type="ECO:0000313" key="18">
    <source>
        <dbReference type="Proteomes" id="UP000032180"/>
    </source>
</evidence>
<evidence type="ECO:0000256" key="7">
    <source>
        <dbReference type="ARBA" id="ARBA00022777"/>
    </source>
</evidence>